<organism evidence="4 5">
    <name type="scientific">Owenia fusiformis</name>
    <name type="common">Polychaete worm</name>
    <dbReference type="NCBI Taxonomy" id="6347"/>
    <lineage>
        <taxon>Eukaryota</taxon>
        <taxon>Metazoa</taxon>
        <taxon>Spiralia</taxon>
        <taxon>Lophotrochozoa</taxon>
        <taxon>Annelida</taxon>
        <taxon>Polychaeta</taxon>
        <taxon>Sedentaria</taxon>
        <taxon>Canalipalpata</taxon>
        <taxon>Sabellida</taxon>
        <taxon>Oweniida</taxon>
        <taxon>Oweniidae</taxon>
        <taxon>Owenia</taxon>
    </lineage>
</organism>
<dbReference type="AlphaFoldDB" id="A0A8J1UTC9"/>
<feature type="compositionally biased region" description="Polar residues" evidence="3">
    <location>
        <begin position="55"/>
        <end position="64"/>
    </location>
</feature>
<evidence type="ECO:0000256" key="2">
    <source>
        <dbReference type="ARBA" id="ARBA00022553"/>
    </source>
</evidence>
<reference evidence="4" key="1">
    <citation type="submission" date="2022-03" db="EMBL/GenBank/DDBJ databases">
        <authorList>
            <person name="Martin C."/>
        </authorList>
    </citation>
    <scope>NUCLEOTIDE SEQUENCE</scope>
</reference>
<dbReference type="GO" id="GO:0003924">
    <property type="term" value="F:GTPase activity"/>
    <property type="evidence" value="ECO:0007669"/>
    <property type="project" value="InterPro"/>
</dbReference>
<evidence type="ECO:0000256" key="3">
    <source>
        <dbReference type="SAM" id="MobiDB-lite"/>
    </source>
</evidence>
<feature type="compositionally biased region" description="Basic and acidic residues" evidence="3">
    <location>
        <begin position="76"/>
        <end position="89"/>
    </location>
</feature>
<dbReference type="GO" id="GO:0005246">
    <property type="term" value="F:calcium channel regulator activity"/>
    <property type="evidence" value="ECO:0007669"/>
    <property type="project" value="TreeGrafter"/>
</dbReference>
<evidence type="ECO:0000256" key="1">
    <source>
        <dbReference type="ARBA" id="ARBA00008846"/>
    </source>
</evidence>
<protein>
    <submittedName>
        <fullName evidence="4">Uncharacterized protein</fullName>
    </submittedName>
</protein>
<dbReference type="Pfam" id="PF00071">
    <property type="entry name" value="Ras"/>
    <property type="match status" value="1"/>
</dbReference>
<dbReference type="SMART" id="SM00173">
    <property type="entry name" value="RAS"/>
    <property type="match status" value="1"/>
</dbReference>
<dbReference type="InterPro" id="IPR001806">
    <property type="entry name" value="Small_GTPase"/>
</dbReference>
<comment type="caution">
    <text evidence="4">The sequence shown here is derived from an EMBL/GenBank/DDBJ whole genome shotgun (WGS) entry which is preliminary data.</text>
</comment>
<proteinExistence type="inferred from homology"/>
<dbReference type="EMBL" id="CAIIXF020000003">
    <property type="protein sequence ID" value="CAH1778532.1"/>
    <property type="molecule type" value="Genomic_DNA"/>
</dbReference>
<feature type="region of interest" description="Disordered" evidence="3">
    <location>
        <begin position="26"/>
        <end position="104"/>
    </location>
</feature>
<name>A0A8J1UTC9_OWEFU</name>
<dbReference type="Gene3D" id="3.40.50.300">
    <property type="entry name" value="P-loop containing nucleotide triphosphate hydrolases"/>
    <property type="match status" value="1"/>
</dbReference>
<accession>A0A8J1UTC9</accession>
<comment type="similarity">
    <text evidence="1">Belongs to the small GTPase superfamily. RGK family.</text>
</comment>
<dbReference type="PROSITE" id="PS51419">
    <property type="entry name" value="RAB"/>
    <property type="match status" value="1"/>
</dbReference>
<feature type="region of interest" description="Disordered" evidence="3">
    <location>
        <begin position="180"/>
        <end position="201"/>
    </location>
</feature>
<dbReference type="Proteomes" id="UP000749559">
    <property type="component" value="Unassembled WGS sequence"/>
</dbReference>
<dbReference type="SMART" id="SM00175">
    <property type="entry name" value="RAB"/>
    <property type="match status" value="1"/>
</dbReference>
<dbReference type="InterPro" id="IPR051641">
    <property type="entry name" value="RGK_GTP-binding_reg"/>
</dbReference>
<dbReference type="PRINTS" id="PR00449">
    <property type="entry name" value="RASTRNSFRMNG"/>
</dbReference>
<sequence length="403" mass="45140">MRDETIMNSLDDTLNHLTINNDAIDSCPVRRHRGGSQDRRNGRELLRRGSENIRLGSSTSSNDGNHLAVSPTPRRGSYEETSLEKDTQTKGRALKTKRHHRRRHTVVVGSELSKMEPQEVPTQNISEILQQFDMYSPIEPETNTNHSDDKPGLYRCRSFKRTARGIKNKGECLKFKSNPSTQVASDQAIQDDRKGSIPSDISDETTPVFKVALIGSAGVGKTSLAQQCMTSEYMGGIDAINGESADKTVSVLLDGEESVVSFVEIAADEDHTDHCDVDAYVIVYSVIDKRTLRHAVDMVKDLRQVQKTSTVFLIGNKTDIVRQRQINKEEGLEASKNYDCKFKETSAVLNHHIDELLVDIVSTIRHRLKQGLGRRKSIGKVAKGFLKKILKPMRVNSNDNLRE</sequence>
<evidence type="ECO:0000313" key="4">
    <source>
        <dbReference type="EMBL" id="CAH1778532.1"/>
    </source>
</evidence>
<dbReference type="GO" id="GO:0005525">
    <property type="term" value="F:GTP binding"/>
    <property type="evidence" value="ECO:0007669"/>
    <property type="project" value="InterPro"/>
</dbReference>
<gene>
    <name evidence="4" type="ORF">OFUS_LOCUS5440</name>
</gene>
<feature type="compositionally biased region" description="Basic residues" evidence="3">
    <location>
        <begin position="92"/>
        <end position="104"/>
    </location>
</feature>
<keyword evidence="5" id="KW-1185">Reference proteome</keyword>
<feature type="compositionally biased region" description="Basic and acidic residues" evidence="3">
    <location>
        <begin position="35"/>
        <end position="51"/>
    </location>
</feature>
<dbReference type="InterPro" id="IPR027417">
    <property type="entry name" value="P-loop_NTPase"/>
</dbReference>
<evidence type="ECO:0000313" key="5">
    <source>
        <dbReference type="Proteomes" id="UP000749559"/>
    </source>
</evidence>
<dbReference type="PROSITE" id="PS51421">
    <property type="entry name" value="RAS"/>
    <property type="match status" value="1"/>
</dbReference>
<keyword evidence="2" id="KW-0597">Phosphoprotein</keyword>
<dbReference type="PANTHER" id="PTHR45775:SF6">
    <property type="entry name" value="RAD, GEM_KIR FAMILY MEMBER 2, ISOFORM C"/>
    <property type="match status" value="1"/>
</dbReference>
<dbReference type="OrthoDB" id="5239715at2759"/>
<dbReference type="GO" id="GO:0005886">
    <property type="term" value="C:plasma membrane"/>
    <property type="evidence" value="ECO:0007669"/>
    <property type="project" value="TreeGrafter"/>
</dbReference>
<dbReference type="SUPFAM" id="SSF52540">
    <property type="entry name" value="P-loop containing nucleoside triphosphate hydrolases"/>
    <property type="match status" value="1"/>
</dbReference>
<dbReference type="PANTHER" id="PTHR45775">
    <property type="entry name" value="RAD, GEM/KIR FAMILY MEMBER 2, ISOFORM C"/>
    <property type="match status" value="1"/>
</dbReference>